<dbReference type="Pfam" id="PF18240">
    <property type="entry name" value="PSII_Pbs31"/>
    <property type="match status" value="1"/>
</dbReference>
<gene>
    <name evidence="3" type="ORF">THAPSDRAFT_24769</name>
</gene>
<sequence length="176" mass="18155">MKIIALCLVASAAAFAPAPVERASTSLNMDRRMATAQIATSAAVLAGLPSLALADGAKSAATQSRARGIYGQRIAALESAVNAGDFGAVAAEKNAFILFNSGAIADKSKKSEAVKQTNAIFAAIRAKDAGALKSAYATYKGANDIKVIVADKESGQGYSNDYDFKARTTLGTIYVR</sequence>
<keyword evidence="5" id="KW-0002">3D-structure</keyword>
<dbReference type="eggNOG" id="ENOG502S4K1">
    <property type="taxonomic scope" value="Eukaryota"/>
</dbReference>
<dbReference type="RefSeq" id="XP_002293679.1">
    <property type="nucleotide sequence ID" value="XM_002293643.1"/>
</dbReference>
<dbReference type="EMDB" id="EMD-35766"/>
<accession>B8CC14</accession>
<reference evidence="5" key="3">
    <citation type="journal article" date="2023" name="Sci. Adv.">
        <title>Structure of a diatom photosystem II supercomplex containing a member of Lhcx family and dimeric FCPII.</title>
        <authorList>
            <person name="Feng Y."/>
            <person name="Li Z."/>
            <person name="Li X."/>
            <person name="Shen L."/>
            <person name="Liu X."/>
            <person name="Zhou C."/>
            <person name="Zhang J."/>
            <person name="Sang M."/>
            <person name="Han G."/>
            <person name="Yang W."/>
            <person name="Kuang T."/>
            <person name="Wang W."/>
            <person name="Shen J.R."/>
        </authorList>
    </citation>
    <scope>STRUCTURE BY ELECTRON MICROSCOPY (2.68 ANGSTROMS)</scope>
</reference>
<protein>
    <recommendedName>
        <fullName evidence="2">Photosystem II Psb31 protein domain-containing protein</fullName>
    </recommendedName>
</protein>
<organism evidence="3 4">
    <name type="scientific">Thalassiosira pseudonana</name>
    <name type="common">Marine diatom</name>
    <name type="synonym">Cyclotella nana</name>
    <dbReference type="NCBI Taxonomy" id="35128"/>
    <lineage>
        <taxon>Eukaryota</taxon>
        <taxon>Sar</taxon>
        <taxon>Stramenopiles</taxon>
        <taxon>Ochrophyta</taxon>
        <taxon>Bacillariophyta</taxon>
        <taxon>Coscinodiscophyceae</taxon>
        <taxon>Thalassiosirophycidae</taxon>
        <taxon>Thalassiosirales</taxon>
        <taxon>Thalassiosiraceae</taxon>
        <taxon>Thalassiosira</taxon>
    </lineage>
</organism>
<dbReference type="OMA" id="ACKLLHI"/>
<evidence type="ECO:0000259" key="2">
    <source>
        <dbReference type="Pfam" id="PF18240"/>
    </source>
</evidence>
<dbReference type="PaxDb" id="35128-Thaps24769"/>
<keyword evidence="4" id="KW-1185">Reference proteome</keyword>
<dbReference type="InterPro" id="IPR040933">
    <property type="entry name" value="PSII_Pbs31"/>
</dbReference>
<dbReference type="SMR" id="B8CC14"/>
<dbReference type="KEGG" id="tps:THAPSDRAFT_24769"/>
<dbReference type="EMBL" id="CM000649">
    <property type="protein sequence ID" value="EED88688.1"/>
    <property type="molecule type" value="Genomic_DNA"/>
</dbReference>
<evidence type="ECO:0007829" key="5">
    <source>
        <dbReference type="PDB" id="8IWH"/>
    </source>
</evidence>
<dbReference type="Gene3D" id="1.20.120.1740">
    <property type="entry name" value="Sodium ion translocating NADH-quinone reductase subunit C-like"/>
    <property type="match status" value="1"/>
</dbReference>
<proteinExistence type="evidence at protein level"/>
<evidence type="ECO:0000256" key="1">
    <source>
        <dbReference type="SAM" id="SignalP"/>
    </source>
</evidence>
<evidence type="ECO:0000313" key="3">
    <source>
        <dbReference type="EMBL" id="EED88688.1"/>
    </source>
</evidence>
<reference evidence="3 4" key="2">
    <citation type="journal article" date="2008" name="Nature">
        <title>The Phaeodactylum genome reveals the evolutionary history of diatom genomes.</title>
        <authorList>
            <person name="Bowler C."/>
            <person name="Allen A.E."/>
            <person name="Badger J.H."/>
            <person name="Grimwood J."/>
            <person name="Jabbari K."/>
            <person name="Kuo A."/>
            <person name="Maheswari U."/>
            <person name="Martens C."/>
            <person name="Maumus F."/>
            <person name="Otillar R.P."/>
            <person name="Rayko E."/>
            <person name="Salamov A."/>
            <person name="Vandepoele K."/>
            <person name="Beszteri B."/>
            <person name="Gruber A."/>
            <person name="Heijde M."/>
            <person name="Katinka M."/>
            <person name="Mock T."/>
            <person name="Valentin K."/>
            <person name="Verret F."/>
            <person name="Berges J.A."/>
            <person name="Brownlee C."/>
            <person name="Cadoret J.P."/>
            <person name="Chiovitti A."/>
            <person name="Choi C.J."/>
            <person name="Coesel S."/>
            <person name="De Martino A."/>
            <person name="Detter J.C."/>
            <person name="Durkin C."/>
            <person name="Falciatore A."/>
            <person name="Fournet J."/>
            <person name="Haruta M."/>
            <person name="Huysman M.J."/>
            <person name="Jenkins B.D."/>
            <person name="Jiroutova K."/>
            <person name="Jorgensen R.E."/>
            <person name="Joubert Y."/>
            <person name="Kaplan A."/>
            <person name="Kroger N."/>
            <person name="Kroth P.G."/>
            <person name="La Roche J."/>
            <person name="Lindquist E."/>
            <person name="Lommer M."/>
            <person name="Martin-Jezequel V."/>
            <person name="Lopez P.J."/>
            <person name="Lucas S."/>
            <person name="Mangogna M."/>
            <person name="McGinnis K."/>
            <person name="Medlin L.K."/>
            <person name="Montsant A."/>
            <person name="Oudot-Le Secq M.P."/>
            <person name="Napoli C."/>
            <person name="Obornik M."/>
            <person name="Parker M.S."/>
            <person name="Petit J.L."/>
            <person name="Porcel B.M."/>
            <person name="Poulsen N."/>
            <person name="Robison M."/>
            <person name="Rychlewski L."/>
            <person name="Rynearson T.A."/>
            <person name="Schmutz J."/>
            <person name="Shapiro H."/>
            <person name="Siaut M."/>
            <person name="Stanley M."/>
            <person name="Sussman M.R."/>
            <person name="Taylor A.R."/>
            <person name="Vardi A."/>
            <person name="von Dassow P."/>
            <person name="Vyverman W."/>
            <person name="Willis A."/>
            <person name="Wyrwicz L.S."/>
            <person name="Rokhsar D.S."/>
            <person name="Weissenbach J."/>
            <person name="Armbrust E.V."/>
            <person name="Green B.R."/>
            <person name="Van de Peer Y."/>
            <person name="Grigoriev I.V."/>
        </authorList>
    </citation>
    <scope>NUCLEOTIDE SEQUENCE [LARGE SCALE GENOMIC DNA]</scope>
    <source>
        <strain evidence="3 4">CCMP1335</strain>
    </source>
</reference>
<feature type="chain" id="PRO_5002866464" description="Photosystem II Psb31 protein domain-containing protein" evidence="1">
    <location>
        <begin position="23"/>
        <end position="176"/>
    </location>
</feature>
<dbReference type="PDB" id="8IWH">
    <property type="method" value="EM"/>
    <property type="resolution" value="2.68 A"/>
    <property type="chains" value="G/g=1-176"/>
</dbReference>
<keyword evidence="1" id="KW-0732">Signal</keyword>
<dbReference type="InParanoid" id="B8CC14"/>
<dbReference type="Proteomes" id="UP000001449">
    <property type="component" value="Chromosome 14"/>
</dbReference>
<reference evidence="3 4" key="1">
    <citation type="journal article" date="2004" name="Science">
        <title>The genome of the diatom Thalassiosira pseudonana: ecology, evolution, and metabolism.</title>
        <authorList>
            <person name="Armbrust E.V."/>
            <person name="Berges J.A."/>
            <person name="Bowler C."/>
            <person name="Green B.R."/>
            <person name="Martinez D."/>
            <person name="Putnam N.H."/>
            <person name="Zhou S."/>
            <person name="Allen A.E."/>
            <person name="Apt K.E."/>
            <person name="Bechner M."/>
            <person name="Brzezinski M.A."/>
            <person name="Chaal B.K."/>
            <person name="Chiovitti A."/>
            <person name="Davis A.K."/>
            <person name="Demarest M.S."/>
            <person name="Detter J.C."/>
            <person name="Glavina T."/>
            <person name="Goodstein D."/>
            <person name="Hadi M.Z."/>
            <person name="Hellsten U."/>
            <person name="Hildebrand M."/>
            <person name="Jenkins B.D."/>
            <person name="Jurka J."/>
            <person name="Kapitonov V.V."/>
            <person name="Kroger N."/>
            <person name="Lau W.W."/>
            <person name="Lane T.W."/>
            <person name="Larimer F.W."/>
            <person name="Lippmeier J.C."/>
            <person name="Lucas S."/>
            <person name="Medina M."/>
            <person name="Montsant A."/>
            <person name="Obornik M."/>
            <person name="Parker M.S."/>
            <person name="Palenik B."/>
            <person name="Pazour G.J."/>
            <person name="Richardson P.M."/>
            <person name="Rynearson T.A."/>
            <person name="Saito M.A."/>
            <person name="Schwartz D.C."/>
            <person name="Thamatrakoln K."/>
            <person name="Valentin K."/>
            <person name="Vardi A."/>
            <person name="Wilkerson F.P."/>
            <person name="Rokhsar D.S."/>
        </authorList>
    </citation>
    <scope>NUCLEOTIDE SEQUENCE [LARGE SCALE GENOMIC DNA]</scope>
    <source>
        <strain evidence="3 4">CCMP1335</strain>
    </source>
</reference>
<dbReference type="HOGENOM" id="CLU_1528228_0_0_1"/>
<feature type="signal peptide" evidence="1">
    <location>
        <begin position="1"/>
        <end position="22"/>
    </location>
</feature>
<name>B8CC14_THAPS</name>
<evidence type="ECO:0000313" key="4">
    <source>
        <dbReference type="Proteomes" id="UP000001449"/>
    </source>
</evidence>
<dbReference type="GeneID" id="7451632"/>
<dbReference type="AlphaFoldDB" id="B8CC14"/>
<feature type="domain" description="Photosystem II Psb31 protein" evidence="2">
    <location>
        <begin position="57"/>
        <end position="146"/>
    </location>
</feature>